<proteinExistence type="predicted"/>
<feature type="domain" description="Cupin type-2" evidence="1">
    <location>
        <begin position="48"/>
        <end position="105"/>
    </location>
</feature>
<evidence type="ECO:0000313" key="3">
    <source>
        <dbReference type="Proteomes" id="UP000257076"/>
    </source>
</evidence>
<dbReference type="EMBL" id="QUMW01000013">
    <property type="protein sequence ID" value="REG23500.1"/>
    <property type="molecule type" value="Genomic_DNA"/>
</dbReference>
<keyword evidence="3" id="KW-1185">Reference proteome</keyword>
<gene>
    <name evidence="2" type="ORF">DFR63_1876</name>
</gene>
<protein>
    <submittedName>
        <fullName evidence="2">Cupin domain</fullName>
    </submittedName>
</protein>
<accession>A0A3E0AUR8</accession>
<name>A0A3E0AUR8_9STAP</name>
<dbReference type="Gene3D" id="2.60.120.10">
    <property type="entry name" value="Jelly Rolls"/>
    <property type="match status" value="1"/>
</dbReference>
<dbReference type="AlphaFoldDB" id="A0A3E0AUR8"/>
<dbReference type="Pfam" id="PF07883">
    <property type="entry name" value="Cupin_2"/>
    <property type="match status" value="1"/>
</dbReference>
<dbReference type="InterPro" id="IPR013096">
    <property type="entry name" value="Cupin_2"/>
</dbReference>
<comment type="caution">
    <text evidence="2">The sequence shown here is derived from an EMBL/GenBank/DDBJ whole genome shotgun (WGS) entry which is preliminary data.</text>
</comment>
<dbReference type="InterPro" id="IPR014710">
    <property type="entry name" value="RmlC-like_jellyroll"/>
</dbReference>
<dbReference type="SUPFAM" id="SSF51182">
    <property type="entry name" value="RmlC-like cupins"/>
    <property type="match status" value="1"/>
</dbReference>
<sequence length="108" mass="12244">MEIRKLAVNDNKSSLFMHSMFEDVLQEKGINGTFNYVEISGNTKLPENGWTSHDFDEFSLVIEGEIESIIDGKVYTVGPGDYTLIKKGTPHQSYNRNNETCRIISLLI</sequence>
<evidence type="ECO:0000259" key="1">
    <source>
        <dbReference type="Pfam" id="PF07883"/>
    </source>
</evidence>
<dbReference type="OrthoDB" id="25744at2"/>
<dbReference type="Proteomes" id="UP000257076">
    <property type="component" value="Unassembled WGS sequence"/>
</dbReference>
<dbReference type="InterPro" id="IPR011051">
    <property type="entry name" value="RmlC_Cupin_sf"/>
</dbReference>
<evidence type="ECO:0000313" key="2">
    <source>
        <dbReference type="EMBL" id="REG23500.1"/>
    </source>
</evidence>
<organism evidence="2 3">
    <name type="scientific">Jeotgalicoccus halotolerans</name>
    <dbReference type="NCBI Taxonomy" id="157227"/>
    <lineage>
        <taxon>Bacteria</taxon>
        <taxon>Bacillati</taxon>
        <taxon>Bacillota</taxon>
        <taxon>Bacilli</taxon>
        <taxon>Bacillales</taxon>
        <taxon>Staphylococcaceae</taxon>
        <taxon>Jeotgalicoccus</taxon>
    </lineage>
</organism>
<dbReference type="RefSeq" id="WP_115885655.1">
    <property type="nucleotide sequence ID" value="NZ_CBCSHX010000004.1"/>
</dbReference>
<reference evidence="2 3" key="1">
    <citation type="submission" date="2018-08" db="EMBL/GenBank/DDBJ databases">
        <title>Genomic Encyclopedia of Type Strains, Phase IV (KMG-IV): sequencing the most valuable type-strain genomes for metagenomic binning, comparative biology and taxonomic classification.</title>
        <authorList>
            <person name="Goeker M."/>
        </authorList>
    </citation>
    <scope>NUCLEOTIDE SEQUENCE [LARGE SCALE GENOMIC DNA]</scope>
    <source>
        <strain evidence="2 3">DSM 17274</strain>
    </source>
</reference>